<dbReference type="EMBL" id="CP063687">
    <property type="protein sequence ID" value="QOY28057.1"/>
    <property type="molecule type" value="Genomic_DNA"/>
</dbReference>
<feature type="transmembrane region" description="Helical" evidence="1">
    <location>
        <begin position="6"/>
        <end position="23"/>
    </location>
</feature>
<organism evidence="2 3">
    <name type="scientific">Bacillus velezensis</name>
    <dbReference type="NCBI Taxonomy" id="492670"/>
    <lineage>
        <taxon>Bacteria</taxon>
        <taxon>Bacillati</taxon>
        <taxon>Bacillota</taxon>
        <taxon>Bacilli</taxon>
        <taxon>Bacillales</taxon>
        <taxon>Bacillaceae</taxon>
        <taxon>Bacillus</taxon>
        <taxon>Bacillus amyloliquefaciens group</taxon>
    </lineage>
</organism>
<proteinExistence type="predicted"/>
<evidence type="ECO:0000313" key="2">
    <source>
        <dbReference type="EMBL" id="QOY28057.1"/>
    </source>
</evidence>
<evidence type="ECO:0000256" key="1">
    <source>
        <dbReference type="SAM" id="Phobius"/>
    </source>
</evidence>
<accession>A0A7S7R411</accession>
<keyword evidence="1" id="KW-0472">Membrane</keyword>
<evidence type="ECO:0000313" key="3">
    <source>
        <dbReference type="Proteomes" id="UP000587477"/>
    </source>
</evidence>
<gene>
    <name evidence="2" type="ORF">BACVE_003097</name>
</gene>
<dbReference type="AlphaFoldDB" id="A0A7S7R411"/>
<reference evidence="3" key="1">
    <citation type="submission" date="2020-10" db="EMBL/GenBank/DDBJ databases">
        <title>Complete genome sequence of Bacillus velezensis NST6.</title>
        <authorList>
            <person name="Choi J."/>
        </authorList>
    </citation>
    <scope>NUCLEOTIDE SEQUENCE [LARGE SCALE GENOMIC DNA]</scope>
    <source>
        <strain evidence="3">NST6</strain>
    </source>
</reference>
<sequence>MIISIIAALFMLNSFALIVWVCLTERRIQKWEREK</sequence>
<name>A0A7S7R411_BACVE</name>
<keyword evidence="1" id="KW-0812">Transmembrane</keyword>
<dbReference type="Proteomes" id="UP000587477">
    <property type="component" value="Chromosome"/>
</dbReference>
<protein>
    <submittedName>
        <fullName evidence="2">Uncharacterized protein</fullName>
    </submittedName>
</protein>
<keyword evidence="1" id="KW-1133">Transmembrane helix</keyword>